<dbReference type="Proteomes" id="UP001470230">
    <property type="component" value="Unassembled WGS sequence"/>
</dbReference>
<comment type="caution">
    <text evidence="2">The sequence shown here is derived from an EMBL/GenBank/DDBJ whole genome shotgun (WGS) entry which is preliminary data.</text>
</comment>
<organism evidence="2 3">
    <name type="scientific">Tritrichomonas musculus</name>
    <dbReference type="NCBI Taxonomy" id="1915356"/>
    <lineage>
        <taxon>Eukaryota</taxon>
        <taxon>Metamonada</taxon>
        <taxon>Parabasalia</taxon>
        <taxon>Tritrichomonadida</taxon>
        <taxon>Tritrichomonadidae</taxon>
        <taxon>Tritrichomonas</taxon>
    </lineage>
</organism>
<reference evidence="2 3" key="1">
    <citation type="submission" date="2024-04" db="EMBL/GenBank/DDBJ databases">
        <title>Tritrichomonas musculus Genome.</title>
        <authorList>
            <person name="Alves-Ferreira E."/>
            <person name="Grigg M."/>
            <person name="Lorenzi H."/>
            <person name="Galac M."/>
        </authorList>
    </citation>
    <scope>NUCLEOTIDE SEQUENCE [LARGE SCALE GENOMIC DNA]</scope>
    <source>
        <strain evidence="2 3">EAF2021</strain>
    </source>
</reference>
<evidence type="ECO:0000256" key="1">
    <source>
        <dbReference type="SAM" id="MobiDB-lite"/>
    </source>
</evidence>
<dbReference type="EMBL" id="JAPFFF010000011">
    <property type="protein sequence ID" value="KAK8877818.1"/>
    <property type="molecule type" value="Genomic_DNA"/>
</dbReference>
<keyword evidence="3" id="KW-1185">Reference proteome</keyword>
<feature type="region of interest" description="Disordered" evidence="1">
    <location>
        <begin position="150"/>
        <end position="174"/>
    </location>
</feature>
<proteinExistence type="predicted"/>
<feature type="compositionally biased region" description="Low complexity" evidence="1">
    <location>
        <begin position="11"/>
        <end position="36"/>
    </location>
</feature>
<evidence type="ECO:0000313" key="3">
    <source>
        <dbReference type="Proteomes" id="UP001470230"/>
    </source>
</evidence>
<name>A0ABR2JJV0_9EUKA</name>
<accession>A0ABR2JJV0</accession>
<protein>
    <submittedName>
        <fullName evidence="2">Uncharacterized protein</fullName>
    </submittedName>
</protein>
<evidence type="ECO:0000313" key="2">
    <source>
        <dbReference type="EMBL" id="KAK8877818.1"/>
    </source>
</evidence>
<feature type="region of interest" description="Disordered" evidence="1">
    <location>
        <begin position="1"/>
        <end position="40"/>
    </location>
</feature>
<sequence length="192" mass="21792">MSFRLSELSGSAYSTPSRSRFSSSLYTSYNNNNQTNKPQARLSSDILSDTLTASMKKQTTKSELFDIELEDTDYYKVDQVIDEINMIAAKGYGYASNSGLTDYRKSPDSSYESSKPKVGFVPIRATPTKTRTPKYQKYDLSGKSFFSEPHIYPQKPKSESYQADSINEETGEPFGNFEFFRATPIRRPRPLL</sequence>
<gene>
    <name evidence="2" type="ORF">M9Y10_004581</name>
</gene>